<dbReference type="AlphaFoldDB" id="A0A1B0D6E0"/>
<dbReference type="Proteomes" id="UP000092462">
    <property type="component" value="Unassembled WGS sequence"/>
</dbReference>
<dbReference type="EMBL" id="AJVK01025931">
    <property type="status" value="NOT_ANNOTATED_CDS"/>
    <property type="molecule type" value="Genomic_DNA"/>
</dbReference>
<accession>A0A1B0D6E0</accession>
<dbReference type="EnsemblMetazoa" id="PPAI003049-RA">
    <property type="protein sequence ID" value="PPAI003049-PA"/>
    <property type="gene ID" value="PPAI003049"/>
</dbReference>
<dbReference type="InterPro" id="IPR019328">
    <property type="entry name" value="PIGH-H_dom"/>
</dbReference>
<evidence type="ECO:0000313" key="4">
    <source>
        <dbReference type="EnsemblMetazoa" id="PPAI003049-PA"/>
    </source>
</evidence>
<evidence type="ECO:0000313" key="5">
    <source>
        <dbReference type="Proteomes" id="UP000092462"/>
    </source>
</evidence>
<keyword evidence="5" id="KW-1185">Reference proteome</keyword>
<feature type="domain" description="Phosphatidylinositol N-acetylglucosaminyltransferase subunit H conserved" evidence="3">
    <location>
        <begin position="94"/>
        <end position="159"/>
    </location>
</feature>
<dbReference type="Pfam" id="PF10181">
    <property type="entry name" value="PIG-H"/>
    <property type="match status" value="1"/>
</dbReference>
<protein>
    <recommendedName>
        <fullName evidence="3">Phosphatidylinositol N-acetylglucosaminyltransferase subunit H conserved domain-containing protein</fullName>
    </recommendedName>
</protein>
<dbReference type="VEuPathDB" id="VectorBase:PPAI003049"/>
<name>A0A1B0D6E0_PHLPP</name>
<dbReference type="InterPro" id="IPR044215">
    <property type="entry name" value="PIG-H"/>
</dbReference>
<comment type="similarity">
    <text evidence="2">Belongs to the PIGH family.</text>
</comment>
<sequence length="183" mass="21394">MKTVQKTFRNIHGKELRVEVNNFSEATVSIAVTNVESFRERKRLLMITFCTGGVYLALVLADRVVGSVFGHIFMLLLTVVPVYLELGVVESETVTFVKHFGLHKITEYSRKRVENRLIPTHSIHDIIINEVIQRQRVIFMLRILLQPETTVNERLLSIFEKTQPNLQCLEFIYKLLHRRWDKS</sequence>
<dbReference type="PANTHER" id="PTHR15231:SF1">
    <property type="entry name" value="PHOSPHATIDYLINOSITOL N-ACETYLGLUCOSAMINYLTRANSFERASE SUBUNIT H"/>
    <property type="match status" value="1"/>
</dbReference>
<dbReference type="GO" id="GO:0006506">
    <property type="term" value="P:GPI anchor biosynthetic process"/>
    <property type="evidence" value="ECO:0007669"/>
    <property type="project" value="InterPro"/>
</dbReference>
<dbReference type="PANTHER" id="PTHR15231">
    <property type="entry name" value="PHOSPHATIDYLINOSITOL N-ACETYLGLUCOSAMINYLTRANSFERASE SUBUNIT H"/>
    <property type="match status" value="1"/>
</dbReference>
<comment type="pathway">
    <text evidence="1">Glycolipid biosynthesis; glycosylphosphatidylinositol-anchor biosynthesis.</text>
</comment>
<evidence type="ECO:0000256" key="2">
    <source>
        <dbReference type="ARBA" id="ARBA00009610"/>
    </source>
</evidence>
<evidence type="ECO:0000259" key="3">
    <source>
        <dbReference type="Pfam" id="PF10181"/>
    </source>
</evidence>
<proteinExistence type="inferred from homology"/>
<organism evidence="4 5">
    <name type="scientific">Phlebotomus papatasi</name>
    <name type="common">Sandfly</name>
    <dbReference type="NCBI Taxonomy" id="29031"/>
    <lineage>
        <taxon>Eukaryota</taxon>
        <taxon>Metazoa</taxon>
        <taxon>Ecdysozoa</taxon>
        <taxon>Arthropoda</taxon>
        <taxon>Hexapoda</taxon>
        <taxon>Insecta</taxon>
        <taxon>Pterygota</taxon>
        <taxon>Neoptera</taxon>
        <taxon>Endopterygota</taxon>
        <taxon>Diptera</taxon>
        <taxon>Nematocera</taxon>
        <taxon>Psychodoidea</taxon>
        <taxon>Psychodidae</taxon>
        <taxon>Phlebotomus</taxon>
        <taxon>Phlebotomus</taxon>
    </lineage>
</organism>
<dbReference type="GO" id="GO:0000506">
    <property type="term" value="C:glycosylphosphatidylinositol-N-acetylglucosaminyltransferase (GPI-GnT) complex"/>
    <property type="evidence" value="ECO:0007669"/>
    <property type="project" value="InterPro"/>
</dbReference>
<evidence type="ECO:0000256" key="1">
    <source>
        <dbReference type="ARBA" id="ARBA00004687"/>
    </source>
</evidence>
<reference evidence="4" key="1">
    <citation type="submission" date="2022-08" db="UniProtKB">
        <authorList>
            <consortium name="EnsemblMetazoa"/>
        </authorList>
    </citation>
    <scope>IDENTIFICATION</scope>
    <source>
        <strain evidence="4">Israel</strain>
    </source>
</reference>
<dbReference type="VEuPathDB" id="VectorBase:PPAPM1_010703"/>